<proteinExistence type="predicted"/>
<dbReference type="EC" id="1.1.1.1" evidence="1"/>
<dbReference type="GO" id="GO:0004022">
    <property type="term" value="F:alcohol dehydrogenase (NAD+) activity"/>
    <property type="evidence" value="ECO:0007669"/>
    <property type="project" value="UniProtKB-EC"/>
</dbReference>
<organism evidence="1 2">
    <name type="scientific">Amedibacillus dolichus</name>
    <dbReference type="NCBI Taxonomy" id="31971"/>
    <lineage>
        <taxon>Bacteria</taxon>
        <taxon>Bacillati</taxon>
        <taxon>Bacillota</taxon>
        <taxon>Erysipelotrichia</taxon>
        <taxon>Erysipelotrichales</taxon>
        <taxon>Erysipelotrichaceae</taxon>
        <taxon>Amedibacillus</taxon>
    </lineage>
</organism>
<reference evidence="1 2" key="1">
    <citation type="submission" date="2023-06" db="EMBL/GenBank/DDBJ databases">
        <title>Identification and characterization of horizontal gene transfer across gut microbiota members of farm animals based on homology search.</title>
        <authorList>
            <person name="Schwarzerova J."/>
            <person name="Nykrynova M."/>
            <person name="Jureckova K."/>
            <person name="Cejkova D."/>
            <person name="Rychlik I."/>
        </authorList>
    </citation>
    <scope>NUCLEOTIDE SEQUENCE [LARGE SCALE GENOMIC DNA]</scope>
    <source>
        <strain evidence="1 2">ET39</strain>
    </source>
</reference>
<comment type="caution">
    <text evidence="1">The sequence shown here is derived from an EMBL/GenBank/DDBJ whole genome shotgun (WGS) entry which is preliminary data.</text>
</comment>
<dbReference type="Gene3D" id="3.40.50.1970">
    <property type="match status" value="1"/>
</dbReference>
<dbReference type="RefSeq" id="WP_289607525.1">
    <property type="nucleotide sequence ID" value="NZ_JAUDCG010000017.1"/>
</dbReference>
<keyword evidence="1" id="KW-0560">Oxidoreductase</keyword>
<evidence type="ECO:0000313" key="2">
    <source>
        <dbReference type="Proteomes" id="UP001529340"/>
    </source>
</evidence>
<accession>A0ABT7UBQ7</accession>
<dbReference type="Proteomes" id="UP001529340">
    <property type="component" value="Unassembled WGS sequence"/>
</dbReference>
<dbReference type="SUPFAM" id="SSF56796">
    <property type="entry name" value="Dehydroquinate synthase-like"/>
    <property type="match status" value="1"/>
</dbReference>
<gene>
    <name evidence="1" type="ORF">QUV96_05350</name>
</gene>
<name>A0ABT7UBQ7_9FIRM</name>
<keyword evidence="2" id="KW-1185">Reference proteome</keyword>
<sequence>MDCAKLIAFSARHAADWWEHIEGKDPYGLERLSLILLPTYPSSGSKYGLGAVAADPQSGVFGTAFGIAADHAILVPGYSLSLGKELTAYTGLVTLVQLSASMLKDQNPISCDAGISVIRNVLKAARWLMESG</sequence>
<dbReference type="EMBL" id="JAUDCG010000017">
    <property type="protein sequence ID" value="MDM8157062.1"/>
    <property type="molecule type" value="Genomic_DNA"/>
</dbReference>
<evidence type="ECO:0000313" key="1">
    <source>
        <dbReference type="EMBL" id="MDM8157062.1"/>
    </source>
</evidence>
<reference evidence="2" key="2">
    <citation type="submission" date="2023-06" db="EMBL/GenBank/DDBJ databases">
        <title>Identification and characterization of horizontal gene transfer across gut microbiota members of farm animals based on homology search.</title>
        <authorList>
            <person name="Zeman M."/>
            <person name="Kubasova T."/>
            <person name="Jahodarova E."/>
            <person name="Nykrynova M."/>
            <person name="Rychlik I."/>
        </authorList>
    </citation>
    <scope>NUCLEOTIDE SEQUENCE [LARGE SCALE GENOMIC DNA]</scope>
    <source>
        <strain evidence="2">ET39</strain>
    </source>
</reference>
<reference evidence="1 2" key="3">
    <citation type="submission" date="2023-06" db="EMBL/GenBank/DDBJ databases">
        <authorList>
            <person name="Zeman M."/>
            <person name="Kubasova T."/>
            <person name="Jahodarova E."/>
            <person name="Nykrynova M."/>
            <person name="Rychlik I."/>
        </authorList>
    </citation>
    <scope>NUCLEOTIDE SEQUENCE [LARGE SCALE GENOMIC DNA]</scope>
    <source>
        <strain evidence="1 2">ET39</strain>
    </source>
</reference>
<protein>
    <submittedName>
        <fullName evidence="1">Iron-containing alcohol dehydrogenase</fullName>
        <ecNumber evidence="1">1.1.1.1</ecNumber>
    </submittedName>
</protein>